<dbReference type="EMBL" id="CAQI01000044">
    <property type="protein sequence ID" value="CCQ46713.1"/>
    <property type="molecule type" value="Genomic_DNA"/>
</dbReference>
<sequence length="399" mass="40590">MPGDPFGTVGLESFDLVLRGPVEFLACNIVVDLRRPFPVRAVGAAEVAHIGYTGRAFFLAVAAEGAGTGVAAALAATGATVKVAGRAPFFLAVAAVGTVCAVAERLAVFSSAKPAAVTFTVAARTIAEGPVLPVTVRLTVTVTERLAVAVAGRLAVATTETAAVAFAIAPRTITEGTVLPVAIGLTVTVSKGLTLASAKPAAVTFAITTWTITKRTVVPIAKRLTLTVTERLTLASAKPAAVTFTITARAITKRLFIAVAERLALSPAGCALGGIVVVPAWPGAESAGFTAGVVVSAEPAAIIPAAIAAVVLSHVDSSCCEPTTGATAAARIRVSFPTQPEIKRFEVRTSSSILVELPHRAGQVNHQAAASWQSSHPPDALSLDAVFGLTLSHLMRCLG</sequence>
<proteinExistence type="predicted"/>
<reference evidence="2" key="1">
    <citation type="journal article" date="2014" name="Genome Announc.">
        <title>Genome Sequence of Arthrobacter siccitolerans 4J27, a Xeroprotectant-Producing Desiccation-Tolerant Microorganism.</title>
        <authorList>
            <person name="Manzanera M."/>
            <person name="Santa-Cruz-Calvo L."/>
            <person name="Vilchez J.I."/>
            <person name="Garcia-Fontana C."/>
            <person name="Silva-Castro G.A."/>
            <person name="Calvo C."/>
            <person name="Gonzalez-Lopez J."/>
        </authorList>
    </citation>
    <scope>NUCLEOTIDE SEQUENCE [LARGE SCALE GENOMIC DNA]</scope>
    <source>
        <strain evidence="2">4J27</strain>
    </source>
</reference>
<dbReference type="STRING" id="861266.ARTSIC4J27_2684"/>
<organism evidence="1 2">
    <name type="scientific">Pseudarthrobacter siccitolerans</name>
    <dbReference type="NCBI Taxonomy" id="861266"/>
    <lineage>
        <taxon>Bacteria</taxon>
        <taxon>Bacillati</taxon>
        <taxon>Actinomycetota</taxon>
        <taxon>Actinomycetes</taxon>
        <taxon>Micrococcales</taxon>
        <taxon>Micrococcaceae</taxon>
        <taxon>Pseudarthrobacter</taxon>
    </lineage>
</organism>
<name>A0A024H3W9_9MICC</name>
<dbReference type="AlphaFoldDB" id="A0A024H3W9"/>
<gene>
    <name evidence="1" type="ORF">ARTSIC4J27_2684</name>
</gene>
<dbReference type="Proteomes" id="UP000035722">
    <property type="component" value="Unassembled WGS sequence"/>
</dbReference>
<evidence type="ECO:0000313" key="2">
    <source>
        <dbReference type="Proteomes" id="UP000035722"/>
    </source>
</evidence>
<keyword evidence="2" id="KW-1185">Reference proteome</keyword>
<evidence type="ECO:0000313" key="1">
    <source>
        <dbReference type="EMBL" id="CCQ46713.1"/>
    </source>
</evidence>
<protein>
    <submittedName>
        <fullName evidence="1">Uncharacterized protein</fullName>
    </submittedName>
</protein>
<accession>A0A024H3W9</accession>
<comment type="caution">
    <text evidence="1">The sequence shown here is derived from an EMBL/GenBank/DDBJ whole genome shotgun (WGS) entry which is preliminary data.</text>
</comment>